<dbReference type="Proteomes" id="UP001151760">
    <property type="component" value="Unassembled WGS sequence"/>
</dbReference>
<reference evidence="1" key="2">
    <citation type="submission" date="2022-01" db="EMBL/GenBank/DDBJ databases">
        <authorList>
            <person name="Yamashiro T."/>
            <person name="Shiraishi A."/>
            <person name="Satake H."/>
            <person name="Nakayama K."/>
        </authorList>
    </citation>
    <scope>NUCLEOTIDE SEQUENCE</scope>
</reference>
<evidence type="ECO:0000313" key="2">
    <source>
        <dbReference type="Proteomes" id="UP001151760"/>
    </source>
</evidence>
<keyword evidence="2" id="KW-1185">Reference proteome</keyword>
<name>A0ABQ5D3U7_9ASTR</name>
<protein>
    <submittedName>
        <fullName evidence="1">Uncharacterized protein</fullName>
    </submittedName>
</protein>
<comment type="caution">
    <text evidence="1">The sequence shown here is derived from an EMBL/GenBank/DDBJ whole genome shotgun (WGS) entry which is preliminary data.</text>
</comment>
<reference evidence="1" key="1">
    <citation type="journal article" date="2022" name="Int. J. Mol. Sci.">
        <title>Draft Genome of Tanacetum Coccineum: Genomic Comparison of Closely Related Tanacetum-Family Plants.</title>
        <authorList>
            <person name="Yamashiro T."/>
            <person name="Shiraishi A."/>
            <person name="Nakayama K."/>
            <person name="Satake H."/>
        </authorList>
    </citation>
    <scope>NUCLEOTIDE SEQUENCE</scope>
</reference>
<gene>
    <name evidence="1" type="ORF">Tco_0924061</name>
</gene>
<accession>A0ABQ5D3U7</accession>
<feature type="non-terminal residue" evidence="1">
    <location>
        <position position="48"/>
    </location>
</feature>
<proteinExistence type="predicted"/>
<dbReference type="EMBL" id="BQNB010014896">
    <property type="protein sequence ID" value="GJT33642.1"/>
    <property type="molecule type" value="Genomic_DNA"/>
</dbReference>
<evidence type="ECO:0000313" key="1">
    <source>
        <dbReference type="EMBL" id="GJT33642.1"/>
    </source>
</evidence>
<sequence length="48" mass="5250">MTNKDVCFNGREGFDAALKTLPVDMKAGEKVALMKKAYSTLILCLGEQ</sequence>
<organism evidence="1 2">
    <name type="scientific">Tanacetum coccineum</name>
    <dbReference type="NCBI Taxonomy" id="301880"/>
    <lineage>
        <taxon>Eukaryota</taxon>
        <taxon>Viridiplantae</taxon>
        <taxon>Streptophyta</taxon>
        <taxon>Embryophyta</taxon>
        <taxon>Tracheophyta</taxon>
        <taxon>Spermatophyta</taxon>
        <taxon>Magnoliopsida</taxon>
        <taxon>eudicotyledons</taxon>
        <taxon>Gunneridae</taxon>
        <taxon>Pentapetalae</taxon>
        <taxon>asterids</taxon>
        <taxon>campanulids</taxon>
        <taxon>Asterales</taxon>
        <taxon>Asteraceae</taxon>
        <taxon>Asteroideae</taxon>
        <taxon>Anthemideae</taxon>
        <taxon>Anthemidinae</taxon>
        <taxon>Tanacetum</taxon>
    </lineage>
</organism>